<sequence>MRASLSIAFAGCIALPYLYSDIKLYHSSDSKVLTYIQSTPGLNSRFYSTPWLNLGLLQSYYGSSPKHLKADEKLVENISYNREIHTFDDGGSYSLDWAGEPSKKILFIVPGLTGGSESVYIKHLVLEGLNRGYQCVVMNGRGINGTPLTTFKTKPLGCSIEIADAVDLVKSRYPSSKIVGIGTSMGGNQLLKYAGEQGKNSQIEAFVALCAPFDVVICSRFLRKHLPHNYIPDSFLVANMIKIIRNNEDYLLRSFGELGIDLQEVYNAKRSFDFDKVFTCKMLGYKNPEHYYRDSSCVKYLHNIVKPTLAISSLDDPVVTPKCVPHEEFKSNPYLVLAETKRGGHVGWFTGYPPKRWYPKVSIDFFENLLKD</sequence>
<evidence type="ECO:0000313" key="4">
    <source>
        <dbReference type="EMBL" id="OMJ67369.1"/>
    </source>
</evidence>
<evidence type="ECO:0000259" key="3">
    <source>
        <dbReference type="Pfam" id="PF00561"/>
    </source>
</evidence>
<dbReference type="InterPro" id="IPR000073">
    <property type="entry name" value="AB_hydrolase_1"/>
</dbReference>
<dbReference type="Pfam" id="PF00561">
    <property type="entry name" value="Abhydrolase_1"/>
    <property type="match status" value="1"/>
</dbReference>
<feature type="active site" description="Charge relay system" evidence="2">
    <location>
        <position position="316"/>
    </location>
</feature>
<feature type="active site" description="Charge relay system" evidence="2">
    <location>
        <position position="345"/>
    </location>
</feature>
<name>A0A1R2AS73_9CILI</name>
<dbReference type="EMBL" id="MPUH01001510">
    <property type="protein sequence ID" value="OMJ67369.1"/>
    <property type="molecule type" value="Genomic_DNA"/>
</dbReference>
<dbReference type="OrthoDB" id="5954035at2759"/>
<protein>
    <recommendedName>
        <fullName evidence="3">AB hydrolase-1 domain-containing protein</fullName>
    </recommendedName>
</protein>
<dbReference type="InterPro" id="IPR050960">
    <property type="entry name" value="AB_hydrolase_4_sf"/>
</dbReference>
<keyword evidence="5" id="KW-1185">Reference proteome</keyword>
<organism evidence="4 5">
    <name type="scientific">Stentor coeruleus</name>
    <dbReference type="NCBI Taxonomy" id="5963"/>
    <lineage>
        <taxon>Eukaryota</taxon>
        <taxon>Sar</taxon>
        <taxon>Alveolata</taxon>
        <taxon>Ciliophora</taxon>
        <taxon>Postciliodesmatophora</taxon>
        <taxon>Heterotrichea</taxon>
        <taxon>Heterotrichida</taxon>
        <taxon>Stentoridae</taxon>
        <taxon>Stentor</taxon>
    </lineage>
</organism>
<feature type="active site" description="Charge relay system" evidence="2">
    <location>
        <position position="184"/>
    </location>
</feature>
<dbReference type="GO" id="GO:0047372">
    <property type="term" value="F:monoacylglycerol lipase activity"/>
    <property type="evidence" value="ECO:0007669"/>
    <property type="project" value="TreeGrafter"/>
</dbReference>
<dbReference type="AlphaFoldDB" id="A0A1R2AS73"/>
<accession>A0A1R2AS73</accession>
<dbReference type="GO" id="GO:0034338">
    <property type="term" value="F:short-chain carboxylesterase activity"/>
    <property type="evidence" value="ECO:0007669"/>
    <property type="project" value="TreeGrafter"/>
</dbReference>
<evidence type="ECO:0000313" key="5">
    <source>
        <dbReference type="Proteomes" id="UP000187209"/>
    </source>
</evidence>
<dbReference type="Gene3D" id="3.40.50.1820">
    <property type="entry name" value="alpha/beta hydrolase"/>
    <property type="match status" value="1"/>
</dbReference>
<gene>
    <name evidence="4" type="ORF">SteCoe_35489</name>
</gene>
<reference evidence="4 5" key="1">
    <citation type="submission" date="2016-11" db="EMBL/GenBank/DDBJ databases">
        <title>The macronuclear genome of Stentor coeruleus: a giant cell with tiny introns.</title>
        <authorList>
            <person name="Slabodnick M."/>
            <person name="Ruby J.G."/>
            <person name="Reiff S.B."/>
            <person name="Swart E.C."/>
            <person name="Gosai S."/>
            <person name="Prabakaran S."/>
            <person name="Witkowska E."/>
            <person name="Larue G.E."/>
            <person name="Fisher S."/>
            <person name="Freeman R.M."/>
            <person name="Gunawardena J."/>
            <person name="Chu W."/>
            <person name="Stover N.A."/>
            <person name="Gregory B.D."/>
            <person name="Nowacki M."/>
            <person name="Derisi J."/>
            <person name="Roy S.W."/>
            <person name="Marshall W.F."/>
            <person name="Sood P."/>
        </authorList>
    </citation>
    <scope>NUCLEOTIDE SEQUENCE [LARGE SCALE GENOMIC DNA]</scope>
    <source>
        <strain evidence="4">WM001</strain>
    </source>
</reference>
<comment type="similarity">
    <text evidence="1">Belongs to the AB hydrolase superfamily. AB hydrolase 4 family.</text>
</comment>
<evidence type="ECO:0000256" key="2">
    <source>
        <dbReference type="PIRSR" id="PIRSR005211-1"/>
    </source>
</evidence>
<comment type="caution">
    <text evidence="4">The sequence shown here is derived from an EMBL/GenBank/DDBJ whole genome shotgun (WGS) entry which is preliminary data.</text>
</comment>
<dbReference type="PIRSF" id="PIRSF005211">
    <property type="entry name" value="Ab_hydro_YheT"/>
    <property type="match status" value="1"/>
</dbReference>
<proteinExistence type="inferred from homology"/>
<dbReference type="InterPro" id="IPR012020">
    <property type="entry name" value="ABHD4"/>
</dbReference>
<feature type="domain" description="AB hydrolase-1" evidence="3">
    <location>
        <begin position="105"/>
        <end position="321"/>
    </location>
</feature>
<evidence type="ECO:0000256" key="1">
    <source>
        <dbReference type="ARBA" id="ARBA00010884"/>
    </source>
</evidence>
<dbReference type="Proteomes" id="UP000187209">
    <property type="component" value="Unassembled WGS sequence"/>
</dbReference>
<dbReference type="PANTHER" id="PTHR10794">
    <property type="entry name" value="ABHYDROLASE DOMAIN-CONTAINING PROTEIN"/>
    <property type="match status" value="1"/>
</dbReference>
<dbReference type="PANTHER" id="PTHR10794:SF63">
    <property type="entry name" value="ALPHA_BETA HYDROLASE 1, ISOFORM A"/>
    <property type="match status" value="1"/>
</dbReference>
<dbReference type="SUPFAM" id="SSF53474">
    <property type="entry name" value="alpha/beta-Hydrolases"/>
    <property type="match status" value="1"/>
</dbReference>
<dbReference type="InterPro" id="IPR029058">
    <property type="entry name" value="AB_hydrolase_fold"/>
</dbReference>